<gene>
    <name evidence="2" type="primary">ND6</name>
</gene>
<protein>
    <submittedName>
        <fullName evidence="2">NADH dehydrogenase subunit 6</fullName>
    </submittedName>
</protein>
<name>A0A384XAT6_9HEXA</name>
<evidence type="ECO:0000256" key="1">
    <source>
        <dbReference type="SAM" id="Phobius"/>
    </source>
</evidence>
<evidence type="ECO:0000313" key="2">
    <source>
        <dbReference type="EMBL" id="ATP01409.1"/>
    </source>
</evidence>
<dbReference type="CTD" id="4541"/>
<dbReference type="AlphaFoldDB" id="A0A384XAT6"/>
<keyword evidence="2" id="KW-0496">Mitochondrion</keyword>
<reference evidence="2" key="1">
    <citation type="submission" date="2017-02" db="EMBL/GenBank/DDBJ databases">
        <title>The complete mitochondrial genome of Bourletiella arvalis (Hexapoda; Collembola).</title>
        <authorList>
            <person name="Leo C."/>
            <person name="Frati F."/>
            <person name="Carapelli A."/>
        </authorList>
    </citation>
    <scope>NUCLEOTIDE SEQUENCE</scope>
</reference>
<organism evidence="2">
    <name type="scientific">Bourletiella arvalis</name>
    <dbReference type="NCBI Taxonomy" id="2049373"/>
    <lineage>
        <taxon>Eukaryota</taxon>
        <taxon>Metazoa</taxon>
        <taxon>Ecdysozoa</taxon>
        <taxon>Arthropoda</taxon>
        <taxon>Hexapoda</taxon>
        <taxon>Collembola</taxon>
        <taxon>Symphypleona</taxon>
        <taxon>Bourletiellidae</taxon>
        <taxon>Bourletiella</taxon>
    </lineage>
</organism>
<feature type="transmembrane region" description="Helical" evidence="1">
    <location>
        <begin position="21"/>
        <end position="41"/>
    </location>
</feature>
<feature type="transmembrane region" description="Helical" evidence="1">
    <location>
        <begin position="85"/>
        <end position="104"/>
    </location>
</feature>
<keyword evidence="1" id="KW-0812">Transmembrane</keyword>
<feature type="transmembrane region" description="Helical" evidence="1">
    <location>
        <begin position="47"/>
        <end position="73"/>
    </location>
</feature>
<dbReference type="EMBL" id="KY618680">
    <property type="protein sequence ID" value="ATP01409.1"/>
    <property type="molecule type" value="Genomic_DNA"/>
</dbReference>
<sequence>MKMMVLMSFSTSMLISLITNPMTMVIMIIIQSLIICLILFVTMSVSWYSYILFLIFMGGLMVLFIYICSIASNEMFSSSMNSKKIILLMMMIAVLTLLFDKMQMNVLNISSIWMINKMMEVLNMTLVLMTMFFLLFSLVVVVKISNMKMGPIRTFKK</sequence>
<dbReference type="GeneID" id="38281357"/>
<geneLocation type="mitochondrion" evidence="2"/>
<feature type="transmembrane region" description="Helical" evidence="1">
    <location>
        <begin position="124"/>
        <end position="144"/>
    </location>
</feature>
<proteinExistence type="predicted"/>
<keyword evidence="1" id="KW-1133">Transmembrane helix</keyword>
<dbReference type="RefSeq" id="YP_009520481.1">
    <property type="nucleotide sequence ID" value="NC_039558.1"/>
</dbReference>
<keyword evidence="1" id="KW-0472">Membrane</keyword>
<accession>A0A384XAT6</accession>